<proteinExistence type="predicted"/>
<feature type="domain" description="NAC" evidence="5">
    <location>
        <begin position="4"/>
        <end position="140"/>
    </location>
</feature>
<dbReference type="Pfam" id="PF02365">
    <property type="entry name" value="NAM"/>
    <property type="match status" value="1"/>
</dbReference>
<gene>
    <name evidence="6" type="ORF">DCAR_0418371</name>
</gene>
<accession>A0AAF0X3F7</accession>
<evidence type="ECO:0000259" key="5">
    <source>
        <dbReference type="PROSITE" id="PS51005"/>
    </source>
</evidence>
<dbReference type="AlphaFoldDB" id="A0AAF0X3F7"/>
<dbReference type="GO" id="GO:0006355">
    <property type="term" value="P:regulation of DNA-templated transcription"/>
    <property type="evidence" value="ECO:0007669"/>
    <property type="project" value="InterPro"/>
</dbReference>
<evidence type="ECO:0000256" key="4">
    <source>
        <dbReference type="ARBA" id="ARBA00023242"/>
    </source>
</evidence>
<sequence length="324" mass="35999">MSPPNPPVPFSSWTDEMITLSLEDYNQGKPPPQYLLSDLNPYSYLPSNLPDGIGYLLSSEVKKDTQLGSWKENGEPCEIFTNSVLTGWRTTYEFFEGQSPNEKKTNWVMQEYKITHKGPGDGSKSKDMQDYGSLCRILQSKKSIPEGINMISLPKSNSTGGQGSKNEAQEIGDVEAILLTSAERHNCALRGDFLELDDLADPQSPFSTSFNSSCPTLASEELFDSDMLLQELDDKRIDRKEQFKYTVSSTVKPNEVVMRPAIVGKLTTEEPMKSNCYIPALVVGGENASASSGHPGAVYEKRKEKKGVSGQIKKLQNFFCFDLF</sequence>
<dbReference type="EMBL" id="CP093346">
    <property type="protein sequence ID" value="WOG99025.1"/>
    <property type="molecule type" value="Genomic_DNA"/>
</dbReference>
<dbReference type="Proteomes" id="UP000077755">
    <property type="component" value="Chromosome 4"/>
</dbReference>
<dbReference type="Gene3D" id="2.170.150.80">
    <property type="entry name" value="NAC domain"/>
    <property type="match status" value="1"/>
</dbReference>
<keyword evidence="1" id="KW-0805">Transcription regulation</keyword>
<dbReference type="GO" id="GO:0003677">
    <property type="term" value="F:DNA binding"/>
    <property type="evidence" value="ECO:0007669"/>
    <property type="project" value="UniProtKB-KW"/>
</dbReference>
<keyword evidence="7" id="KW-1185">Reference proteome</keyword>
<evidence type="ECO:0000256" key="1">
    <source>
        <dbReference type="ARBA" id="ARBA00023015"/>
    </source>
</evidence>
<keyword evidence="3" id="KW-0804">Transcription</keyword>
<keyword evidence="2" id="KW-0238">DNA-binding</keyword>
<dbReference type="SUPFAM" id="SSF101941">
    <property type="entry name" value="NAC domain"/>
    <property type="match status" value="1"/>
</dbReference>
<evidence type="ECO:0000313" key="7">
    <source>
        <dbReference type="Proteomes" id="UP000077755"/>
    </source>
</evidence>
<dbReference type="InterPro" id="IPR036093">
    <property type="entry name" value="NAC_dom_sf"/>
</dbReference>
<organism evidence="6 7">
    <name type="scientific">Daucus carota subsp. sativus</name>
    <name type="common">Carrot</name>
    <dbReference type="NCBI Taxonomy" id="79200"/>
    <lineage>
        <taxon>Eukaryota</taxon>
        <taxon>Viridiplantae</taxon>
        <taxon>Streptophyta</taxon>
        <taxon>Embryophyta</taxon>
        <taxon>Tracheophyta</taxon>
        <taxon>Spermatophyta</taxon>
        <taxon>Magnoliopsida</taxon>
        <taxon>eudicotyledons</taxon>
        <taxon>Gunneridae</taxon>
        <taxon>Pentapetalae</taxon>
        <taxon>asterids</taxon>
        <taxon>campanulids</taxon>
        <taxon>Apiales</taxon>
        <taxon>Apiaceae</taxon>
        <taxon>Apioideae</taxon>
        <taxon>Scandiceae</taxon>
        <taxon>Daucinae</taxon>
        <taxon>Daucus</taxon>
        <taxon>Daucus sect. Daucus</taxon>
    </lineage>
</organism>
<name>A0AAF0X3F7_DAUCS</name>
<reference evidence="6" key="2">
    <citation type="submission" date="2022-03" db="EMBL/GenBank/DDBJ databases">
        <title>Draft title - Genomic analysis of global carrot germplasm unveils the trajectory of domestication and the origin of high carotenoid orange carrot.</title>
        <authorList>
            <person name="Iorizzo M."/>
            <person name="Ellison S."/>
            <person name="Senalik D."/>
            <person name="Macko-Podgorni A."/>
            <person name="Grzebelus D."/>
            <person name="Bostan H."/>
            <person name="Rolling W."/>
            <person name="Curaba J."/>
            <person name="Simon P."/>
        </authorList>
    </citation>
    <scope>NUCLEOTIDE SEQUENCE</scope>
    <source>
        <tissue evidence="6">Leaf</tissue>
    </source>
</reference>
<evidence type="ECO:0000256" key="3">
    <source>
        <dbReference type="ARBA" id="ARBA00023163"/>
    </source>
</evidence>
<evidence type="ECO:0000256" key="2">
    <source>
        <dbReference type="ARBA" id="ARBA00023125"/>
    </source>
</evidence>
<dbReference type="PROSITE" id="PS51005">
    <property type="entry name" value="NAC"/>
    <property type="match status" value="1"/>
</dbReference>
<evidence type="ECO:0000313" key="6">
    <source>
        <dbReference type="EMBL" id="WOG99025.1"/>
    </source>
</evidence>
<dbReference type="PANTHER" id="PTHR31719">
    <property type="entry name" value="NAC TRANSCRIPTION FACTOR 56"/>
    <property type="match status" value="1"/>
</dbReference>
<dbReference type="PANTHER" id="PTHR31719:SF43">
    <property type="entry name" value="NAC TRANSCRIPTION FACTOR 56"/>
    <property type="match status" value="1"/>
</dbReference>
<protein>
    <recommendedName>
        <fullName evidence="5">NAC domain-containing protein</fullName>
    </recommendedName>
</protein>
<dbReference type="InterPro" id="IPR003441">
    <property type="entry name" value="NAC-dom"/>
</dbReference>
<keyword evidence="4" id="KW-0539">Nucleus</keyword>
<reference evidence="6" key="1">
    <citation type="journal article" date="2016" name="Nat. Genet.">
        <title>A high-quality carrot genome assembly provides new insights into carotenoid accumulation and asterid genome evolution.</title>
        <authorList>
            <person name="Iorizzo M."/>
            <person name="Ellison S."/>
            <person name="Senalik D."/>
            <person name="Zeng P."/>
            <person name="Satapoomin P."/>
            <person name="Huang J."/>
            <person name="Bowman M."/>
            <person name="Iovene M."/>
            <person name="Sanseverino W."/>
            <person name="Cavagnaro P."/>
            <person name="Yildiz M."/>
            <person name="Macko-Podgorni A."/>
            <person name="Moranska E."/>
            <person name="Grzebelus E."/>
            <person name="Grzebelus D."/>
            <person name="Ashrafi H."/>
            <person name="Zheng Z."/>
            <person name="Cheng S."/>
            <person name="Spooner D."/>
            <person name="Van Deynze A."/>
            <person name="Simon P."/>
        </authorList>
    </citation>
    <scope>NUCLEOTIDE SEQUENCE</scope>
    <source>
        <tissue evidence="6">Leaf</tissue>
    </source>
</reference>